<sequence>MSVTMTIRLDPELKQRLEQLADATQRSKSFLAAQALRDYVELNEWQVGEINQALKEADEGSFASQQDVSKVLGKWGVDAG</sequence>
<evidence type="ECO:0000256" key="5">
    <source>
        <dbReference type="ARBA" id="ARBA00022971"/>
    </source>
</evidence>
<dbReference type="EMBL" id="BMGJ01000001">
    <property type="protein sequence ID" value="GGD49214.1"/>
    <property type="molecule type" value="Genomic_DNA"/>
</dbReference>
<keyword evidence="4" id="KW-0963">Cytoplasm</keyword>
<evidence type="ECO:0000256" key="4">
    <source>
        <dbReference type="ARBA" id="ARBA00022490"/>
    </source>
</evidence>
<dbReference type="InterPro" id="IPR010985">
    <property type="entry name" value="Ribbon_hlx_hlx"/>
</dbReference>
<reference evidence="8" key="1">
    <citation type="journal article" date="2019" name="Int. J. Syst. Evol. Microbiol.">
        <title>The Global Catalogue of Microorganisms (GCM) 10K type strain sequencing project: providing services to taxonomists for standard genome sequencing and annotation.</title>
        <authorList>
            <consortium name="The Broad Institute Genomics Platform"/>
            <consortium name="The Broad Institute Genome Sequencing Center for Infectious Disease"/>
            <person name="Wu L."/>
            <person name="Ma J."/>
        </authorList>
    </citation>
    <scope>NUCLEOTIDE SEQUENCE [LARGE SCALE GENOMIC DNA]</scope>
    <source>
        <strain evidence="8">CGMCC 1.12923</strain>
    </source>
</reference>
<evidence type="ECO:0000256" key="6">
    <source>
        <dbReference type="ARBA" id="ARBA00023125"/>
    </source>
</evidence>
<dbReference type="PANTHER" id="PTHR40688:SF2">
    <property type="entry name" value="RIBBON-HELIX-HELIX PROTEIN COPG DOMAIN-CONTAINING PROTEIN"/>
    <property type="match status" value="1"/>
</dbReference>
<organism evidence="7 8">
    <name type="scientific">Lacimicrobium alkaliphilum</name>
    <dbReference type="NCBI Taxonomy" id="1526571"/>
    <lineage>
        <taxon>Bacteria</taxon>
        <taxon>Pseudomonadati</taxon>
        <taxon>Pseudomonadota</taxon>
        <taxon>Gammaproteobacteria</taxon>
        <taxon>Alteromonadales</taxon>
        <taxon>Alteromonadaceae</taxon>
        <taxon>Lacimicrobium</taxon>
    </lineage>
</organism>
<proteinExistence type="inferred from homology"/>
<dbReference type="InterPro" id="IPR052991">
    <property type="entry name" value="Non-func_TypeII_TA_Antitoxin"/>
</dbReference>
<evidence type="ECO:0000313" key="8">
    <source>
        <dbReference type="Proteomes" id="UP000614272"/>
    </source>
</evidence>
<dbReference type="Pfam" id="PF05509">
    <property type="entry name" value="TraY"/>
    <property type="match status" value="1"/>
</dbReference>
<evidence type="ECO:0000313" key="7">
    <source>
        <dbReference type="EMBL" id="GGD49214.1"/>
    </source>
</evidence>
<protein>
    <recommendedName>
        <fullName evidence="3">Relaxosome protein TraY</fullName>
    </recommendedName>
</protein>
<accession>A0ABQ1QXT3</accession>
<name>A0ABQ1QXT3_9ALTE</name>
<dbReference type="CDD" id="cd22233">
    <property type="entry name" value="RHH_CopAso-like"/>
    <property type="match status" value="1"/>
</dbReference>
<comment type="caution">
    <text evidence="7">The sequence shown here is derived from an EMBL/GenBank/DDBJ whole genome shotgun (WGS) entry which is preliminary data.</text>
</comment>
<evidence type="ECO:0000256" key="2">
    <source>
        <dbReference type="ARBA" id="ARBA00007183"/>
    </source>
</evidence>
<dbReference type="RefSeq" id="WP_099033471.1">
    <property type="nucleotide sequence ID" value="NZ_BMGJ01000001.1"/>
</dbReference>
<dbReference type="Gene3D" id="1.10.1220.10">
    <property type="entry name" value="Met repressor-like"/>
    <property type="match status" value="1"/>
</dbReference>
<dbReference type="Proteomes" id="UP000614272">
    <property type="component" value="Unassembled WGS sequence"/>
</dbReference>
<keyword evidence="5" id="KW-0184">Conjugation</keyword>
<comment type="similarity">
    <text evidence="2">Belongs to the TraY family.</text>
</comment>
<keyword evidence="8" id="KW-1185">Reference proteome</keyword>
<gene>
    <name evidence="7" type="ORF">GCM10011357_01480</name>
</gene>
<dbReference type="PANTHER" id="PTHR40688">
    <property type="match status" value="1"/>
</dbReference>
<evidence type="ECO:0000256" key="1">
    <source>
        <dbReference type="ARBA" id="ARBA00004496"/>
    </source>
</evidence>
<dbReference type="InterPro" id="IPR008876">
    <property type="entry name" value="TraY"/>
</dbReference>
<dbReference type="SUPFAM" id="SSF47598">
    <property type="entry name" value="Ribbon-helix-helix"/>
    <property type="match status" value="1"/>
</dbReference>
<comment type="subcellular location">
    <subcellularLocation>
        <location evidence="1">Cytoplasm</location>
    </subcellularLocation>
</comment>
<evidence type="ECO:0000256" key="3">
    <source>
        <dbReference type="ARBA" id="ARBA00020541"/>
    </source>
</evidence>
<keyword evidence="6" id="KW-0238">DNA-binding</keyword>
<dbReference type="InterPro" id="IPR013321">
    <property type="entry name" value="Arc_rbn_hlx_hlx"/>
</dbReference>